<keyword evidence="1" id="KW-1185">Reference proteome</keyword>
<dbReference type="Proteomes" id="UP000887565">
    <property type="component" value="Unplaced"/>
</dbReference>
<organism evidence="1 2">
    <name type="scientific">Romanomermis culicivorax</name>
    <name type="common">Nematode worm</name>
    <dbReference type="NCBI Taxonomy" id="13658"/>
    <lineage>
        <taxon>Eukaryota</taxon>
        <taxon>Metazoa</taxon>
        <taxon>Ecdysozoa</taxon>
        <taxon>Nematoda</taxon>
        <taxon>Enoplea</taxon>
        <taxon>Dorylaimia</taxon>
        <taxon>Mermithida</taxon>
        <taxon>Mermithoidea</taxon>
        <taxon>Mermithidae</taxon>
        <taxon>Romanomermis</taxon>
    </lineage>
</organism>
<proteinExistence type="predicted"/>
<accession>A0A915JMM0</accession>
<reference evidence="2" key="1">
    <citation type="submission" date="2022-11" db="UniProtKB">
        <authorList>
            <consortium name="WormBaseParasite"/>
        </authorList>
    </citation>
    <scope>IDENTIFICATION</scope>
</reference>
<evidence type="ECO:0000313" key="2">
    <source>
        <dbReference type="WBParaSite" id="nRc.2.0.1.t27459-RA"/>
    </source>
</evidence>
<dbReference type="WBParaSite" id="nRc.2.0.1.t27459-RA">
    <property type="protein sequence ID" value="nRc.2.0.1.t27459-RA"/>
    <property type="gene ID" value="nRc.2.0.1.g27459"/>
</dbReference>
<sequence length="107" mass="11653">MILFPTPIKSPVIRGLASIDLNLETLLLINRVHLEDQFSPTPSATIAYGSAAGYFAPTAPMNIMEGRRLLTSWIVPKVVSTKLIPAKTVYSVFSVAVHIRSPLATFT</sequence>
<protein>
    <submittedName>
        <fullName evidence="2">Uncharacterized protein</fullName>
    </submittedName>
</protein>
<dbReference type="AlphaFoldDB" id="A0A915JMM0"/>
<evidence type="ECO:0000313" key="1">
    <source>
        <dbReference type="Proteomes" id="UP000887565"/>
    </source>
</evidence>
<name>A0A915JMM0_ROMCU</name>